<dbReference type="PANTHER" id="PTHR38471">
    <property type="entry name" value="FOUR HELIX BUNDLE PROTEIN"/>
    <property type="match status" value="1"/>
</dbReference>
<dbReference type="PANTHER" id="PTHR38471:SF2">
    <property type="entry name" value="FOUR HELIX BUNDLE PROTEIN"/>
    <property type="match status" value="1"/>
</dbReference>
<dbReference type="AlphaFoldDB" id="A0A8J6P8E1"/>
<name>A0A8J6P8E1_9FLAO</name>
<evidence type="ECO:0000313" key="1">
    <source>
        <dbReference type="EMBL" id="MBC9811986.1"/>
    </source>
</evidence>
<dbReference type="Pfam" id="PF05635">
    <property type="entry name" value="23S_rRNA_IVP"/>
    <property type="match status" value="1"/>
</dbReference>
<dbReference type="EMBL" id="JACVEL010000003">
    <property type="protein sequence ID" value="MBC9811986.1"/>
    <property type="molecule type" value="Genomic_DNA"/>
</dbReference>
<dbReference type="Gene3D" id="1.20.1440.60">
    <property type="entry name" value="23S rRNA-intervening sequence"/>
    <property type="match status" value="1"/>
</dbReference>
<keyword evidence="2" id="KW-1185">Reference proteome</keyword>
<gene>
    <name evidence="1" type="ORF">H9Y05_05790</name>
</gene>
<evidence type="ECO:0000313" key="2">
    <source>
        <dbReference type="Proteomes" id="UP000652681"/>
    </source>
</evidence>
<accession>A0A8J6P8E1</accession>
<dbReference type="NCBIfam" id="TIGR02436">
    <property type="entry name" value="four helix bundle protein"/>
    <property type="match status" value="1"/>
</dbReference>
<dbReference type="InterPro" id="IPR012657">
    <property type="entry name" value="23S_rRNA-intervening_sequence"/>
</dbReference>
<comment type="caution">
    <text evidence="1">The sequence shown here is derived from an EMBL/GenBank/DDBJ whole genome shotgun (WGS) entry which is preliminary data.</text>
</comment>
<proteinExistence type="predicted"/>
<protein>
    <submittedName>
        <fullName evidence="1">Four helix bundle protein</fullName>
    </submittedName>
</protein>
<sequence>MGHNFRELNVWKNAMTIVEDSYVLSSNLPAEERFSLVSQINRSAISIPSNIAEGSGRTTDKEFAHFLNISLSSAYELETQMILAGRLFKIEVKEIVEKLHELQKMIVGLKNSLDSKNLSNI</sequence>
<dbReference type="CDD" id="cd16377">
    <property type="entry name" value="23S_rRNA_IVP_like"/>
    <property type="match status" value="1"/>
</dbReference>
<dbReference type="InterPro" id="IPR036583">
    <property type="entry name" value="23S_rRNA_IVS_sf"/>
</dbReference>
<reference evidence="1" key="1">
    <citation type="submission" date="2020-09" db="EMBL/GenBank/DDBJ databases">
        <title>Taishania pollutisoli gen. nov., sp. nov., Isolated from Tetrabromobisphenol A-Contaminated Soil.</title>
        <authorList>
            <person name="Chen Q."/>
        </authorList>
    </citation>
    <scope>NUCLEOTIDE SEQUENCE</scope>
    <source>
        <strain evidence="1">CZZ-1</strain>
    </source>
</reference>
<dbReference type="SUPFAM" id="SSF158446">
    <property type="entry name" value="IVS-encoded protein-like"/>
    <property type="match status" value="1"/>
</dbReference>
<dbReference type="Proteomes" id="UP000652681">
    <property type="component" value="Unassembled WGS sequence"/>
</dbReference>
<dbReference type="RefSeq" id="WP_163490260.1">
    <property type="nucleotide sequence ID" value="NZ_JACVEL010000003.1"/>
</dbReference>
<organism evidence="1 2">
    <name type="scientific">Taishania pollutisoli</name>
    <dbReference type="NCBI Taxonomy" id="2766479"/>
    <lineage>
        <taxon>Bacteria</taxon>
        <taxon>Pseudomonadati</taxon>
        <taxon>Bacteroidota</taxon>
        <taxon>Flavobacteriia</taxon>
        <taxon>Flavobacteriales</taxon>
        <taxon>Crocinitomicaceae</taxon>
        <taxon>Taishania</taxon>
    </lineage>
</organism>